<name>A0AAV0RZP3_9ROSI</name>
<evidence type="ECO:0000313" key="2">
    <source>
        <dbReference type="EMBL" id="CAI0626367.1"/>
    </source>
</evidence>
<comment type="caution">
    <text evidence="2">The sequence shown here is derived from an EMBL/GenBank/DDBJ whole genome shotgun (WGS) entry which is preliminary data.</text>
</comment>
<feature type="chain" id="PRO_5043594816" evidence="1">
    <location>
        <begin position="23"/>
        <end position="202"/>
    </location>
</feature>
<gene>
    <name evidence="2" type="ORF">LITE_LOCUS50829</name>
</gene>
<dbReference type="PANTHER" id="PTHR31052:SF3">
    <property type="entry name" value="COBRA-LIKE PROTEIN 7"/>
    <property type="match status" value="1"/>
</dbReference>
<dbReference type="AlphaFoldDB" id="A0AAV0RZP3"/>
<dbReference type="PANTHER" id="PTHR31052">
    <property type="entry name" value="COBRA-LIKE PROTEIN 7"/>
    <property type="match status" value="1"/>
</dbReference>
<evidence type="ECO:0000313" key="3">
    <source>
        <dbReference type="Proteomes" id="UP001154282"/>
    </source>
</evidence>
<protein>
    <submittedName>
        <fullName evidence="2">Uncharacterized protein</fullName>
    </submittedName>
</protein>
<keyword evidence="1" id="KW-0732">Signal</keyword>
<proteinExistence type="predicted"/>
<organism evidence="2 3">
    <name type="scientific">Linum tenue</name>
    <dbReference type="NCBI Taxonomy" id="586396"/>
    <lineage>
        <taxon>Eukaryota</taxon>
        <taxon>Viridiplantae</taxon>
        <taxon>Streptophyta</taxon>
        <taxon>Embryophyta</taxon>
        <taxon>Tracheophyta</taxon>
        <taxon>Spermatophyta</taxon>
        <taxon>Magnoliopsida</taxon>
        <taxon>eudicotyledons</taxon>
        <taxon>Gunneridae</taxon>
        <taxon>Pentapetalae</taxon>
        <taxon>rosids</taxon>
        <taxon>fabids</taxon>
        <taxon>Malpighiales</taxon>
        <taxon>Linaceae</taxon>
        <taxon>Linum</taxon>
    </lineage>
</organism>
<accession>A0AAV0RZP3</accession>
<reference evidence="2" key="1">
    <citation type="submission" date="2022-08" db="EMBL/GenBank/DDBJ databases">
        <authorList>
            <person name="Gutierrez-Valencia J."/>
        </authorList>
    </citation>
    <scope>NUCLEOTIDE SEQUENCE</scope>
</reference>
<evidence type="ECO:0000256" key="1">
    <source>
        <dbReference type="SAM" id="SignalP"/>
    </source>
</evidence>
<dbReference type="EMBL" id="CAMGYJ010000011">
    <property type="protein sequence ID" value="CAI0626367.1"/>
    <property type="molecule type" value="Genomic_DNA"/>
</dbReference>
<dbReference type="Proteomes" id="UP001154282">
    <property type="component" value="Unassembled WGS sequence"/>
</dbReference>
<keyword evidence="3" id="KW-1185">Reference proteome</keyword>
<sequence length="202" mass="21216">MPGFFVPFALAAFLFLPICSIAQTTGGGTRATPSAAAPAPAADNCNGIFLSYRTGTGSKIAPTDPKHQPYRFESTLTVQNNGIERLKSWQVYVGFKHDEVLVSASNAILADGSSYPALVGNGTVFAGFPMTDLKTAIETAGDSTQTSVEVKMLGTQFGVKPPAIPWPANITLVNDGWACPAPSTLGKIIGKNHLFLHADCSN</sequence>
<feature type="signal peptide" evidence="1">
    <location>
        <begin position="1"/>
        <end position="22"/>
    </location>
</feature>